<dbReference type="GO" id="GO:0006508">
    <property type="term" value="P:proteolysis"/>
    <property type="evidence" value="ECO:0007669"/>
    <property type="project" value="UniProtKB-KW"/>
</dbReference>
<dbReference type="RefSeq" id="WP_379526507.1">
    <property type="nucleotide sequence ID" value="NZ_JBHSBI010000002.1"/>
</dbReference>
<reference evidence="2" key="1">
    <citation type="journal article" date="2019" name="Int. J. Syst. Evol. Microbiol.">
        <title>The Global Catalogue of Microorganisms (GCM) 10K type strain sequencing project: providing services to taxonomists for standard genome sequencing and annotation.</title>
        <authorList>
            <consortium name="The Broad Institute Genomics Platform"/>
            <consortium name="The Broad Institute Genome Sequencing Center for Infectious Disease"/>
            <person name="Wu L."/>
            <person name="Ma J."/>
        </authorList>
    </citation>
    <scope>NUCLEOTIDE SEQUENCE [LARGE SCALE GENOMIC DNA]</scope>
    <source>
        <strain evidence="2">TBRC 1276</strain>
    </source>
</reference>
<dbReference type="GO" id="GO:0008233">
    <property type="term" value="F:peptidase activity"/>
    <property type="evidence" value="ECO:0007669"/>
    <property type="project" value="UniProtKB-KW"/>
</dbReference>
<dbReference type="Proteomes" id="UP001595851">
    <property type="component" value="Unassembled WGS sequence"/>
</dbReference>
<name>A0ABV8G1T7_9ACTN</name>
<keyword evidence="2" id="KW-1185">Reference proteome</keyword>
<keyword evidence="1" id="KW-0378">Hydrolase</keyword>
<dbReference type="Gene3D" id="1.10.1780.10">
    <property type="entry name" value="Clp, N-terminal domain"/>
    <property type="match status" value="1"/>
</dbReference>
<organism evidence="1 2">
    <name type="scientific">Nonomuraea purpurea</name>
    <dbReference type="NCBI Taxonomy" id="1849276"/>
    <lineage>
        <taxon>Bacteria</taxon>
        <taxon>Bacillati</taxon>
        <taxon>Actinomycetota</taxon>
        <taxon>Actinomycetes</taxon>
        <taxon>Streptosporangiales</taxon>
        <taxon>Streptosporangiaceae</taxon>
        <taxon>Nonomuraea</taxon>
    </lineage>
</organism>
<proteinExistence type="predicted"/>
<sequence>MFARFTQDARRAVVKAGILALDAGKPALDADLMLLGLAEVRPFALSSFTASAVDVRARVDVGDARALLATLGIDLDQIHRRTRAGTDDPRLWRLRRSRLRPLRVTLYGPLGQLPLAMHARKTIEVAMWRPGPVTGERLLWGLLADHANGAARILREAGVDLSALVREAGIPFRRTA</sequence>
<comment type="caution">
    <text evidence="1">The sequence shown here is derived from an EMBL/GenBank/DDBJ whole genome shotgun (WGS) entry which is preliminary data.</text>
</comment>
<accession>A0ABV8G1T7</accession>
<gene>
    <name evidence="1" type="ORF">ACFOY2_03855</name>
</gene>
<keyword evidence="1" id="KW-0645">Protease</keyword>
<evidence type="ECO:0000313" key="1">
    <source>
        <dbReference type="EMBL" id="MFC4006342.1"/>
    </source>
</evidence>
<evidence type="ECO:0000313" key="2">
    <source>
        <dbReference type="Proteomes" id="UP001595851"/>
    </source>
</evidence>
<dbReference type="InterPro" id="IPR036628">
    <property type="entry name" value="Clp_N_dom_sf"/>
</dbReference>
<protein>
    <submittedName>
        <fullName evidence="1">Clp protease N-terminal domain-containing protein</fullName>
    </submittedName>
</protein>
<dbReference type="EMBL" id="JBHSBI010000002">
    <property type="protein sequence ID" value="MFC4006342.1"/>
    <property type="molecule type" value="Genomic_DNA"/>
</dbReference>